<name>A0A7W9WNG2_CASDE</name>
<dbReference type="EMBL" id="JACHIB010000007">
    <property type="protein sequence ID" value="MBB6083523.1"/>
    <property type="molecule type" value="Genomic_DNA"/>
</dbReference>
<organism evidence="3 4">
    <name type="scientific">Castellaniella defragrans</name>
    <name type="common">Alcaligenes defragrans</name>
    <dbReference type="NCBI Taxonomy" id="75697"/>
    <lineage>
        <taxon>Bacteria</taxon>
        <taxon>Pseudomonadati</taxon>
        <taxon>Pseudomonadota</taxon>
        <taxon>Betaproteobacteria</taxon>
        <taxon>Burkholderiales</taxon>
        <taxon>Alcaligenaceae</taxon>
        <taxon>Castellaniella</taxon>
    </lineage>
</organism>
<dbReference type="Gene3D" id="3.40.50.2300">
    <property type="match status" value="2"/>
</dbReference>
<dbReference type="CDD" id="cd06325">
    <property type="entry name" value="PBP1_ABC_unchar_transporter"/>
    <property type="match status" value="1"/>
</dbReference>
<reference evidence="3 4" key="1">
    <citation type="submission" date="2020-08" db="EMBL/GenBank/DDBJ databases">
        <title>Genomic Encyclopedia of Type Strains, Phase IV (KMG-IV): sequencing the most valuable type-strain genomes for metagenomic binning, comparative biology and taxonomic classification.</title>
        <authorList>
            <person name="Goeker M."/>
        </authorList>
    </citation>
    <scope>NUCLEOTIDE SEQUENCE [LARGE SCALE GENOMIC DNA]</scope>
    <source>
        <strain evidence="3 4">DSM 12141</strain>
    </source>
</reference>
<evidence type="ECO:0000313" key="4">
    <source>
        <dbReference type="Proteomes" id="UP000541136"/>
    </source>
</evidence>
<keyword evidence="1" id="KW-0732">Signal</keyword>
<dbReference type="Proteomes" id="UP000541136">
    <property type="component" value="Unassembled WGS sequence"/>
</dbReference>
<dbReference type="InterPro" id="IPR006311">
    <property type="entry name" value="TAT_signal"/>
</dbReference>
<dbReference type="AlphaFoldDB" id="A0A7W9WNG2"/>
<evidence type="ECO:0000256" key="1">
    <source>
        <dbReference type="SAM" id="SignalP"/>
    </source>
</evidence>
<protein>
    <submittedName>
        <fullName evidence="3">Putative ABC transport system substrate-binding protein</fullName>
    </submittedName>
</protein>
<dbReference type="InterPro" id="IPR000595">
    <property type="entry name" value="cNMP-bd_dom"/>
</dbReference>
<dbReference type="InterPro" id="IPR007487">
    <property type="entry name" value="ABC_transpt-TYRBP-like"/>
</dbReference>
<dbReference type="PROSITE" id="PS50042">
    <property type="entry name" value="CNMP_BINDING_3"/>
    <property type="match status" value="1"/>
</dbReference>
<dbReference type="Pfam" id="PF04392">
    <property type="entry name" value="ABC_sub_bind"/>
    <property type="match status" value="1"/>
</dbReference>
<dbReference type="PANTHER" id="PTHR35271:SF1">
    <property type="entry name" value="ABC TRANSPORTER, SUBSTRATE-BINDING LIPOPROTEIN"/>
    <property type="match status" value="1"/>
</dbReference>
<evidence type="ECO:0000259" key="2">
    <source>
        <dbReference type="PROSITE" id="PS50042"/>
    </source>
</evidence>
<dbReference type="RefSeq" id="WP_170288507.1">
    <property type="nucleotide sequence ID" value="NZ_JACHIB010000007.1"/>
</dbReference>
<comment type="caution">
    <text evidence="3">The sequence shown here is derived from an EMBL/GenBank/DDBJ whole genome shotgun (WGS) entry which is preliminary data.</text>
</comment>
<sequence length="353" mass="38112">MTPTAPSSPFRRRLLRAALATGLLGGAAPLAARAADRRRILMITYRGRTEVEDGFLEYLRAQGREPDIVHRDVGQDIRRLPAILDEIPGLAPDLIYTWGTPVTLGVAGSWRHPDPSGKVGGIPVVFALVSAPVAAGIVPSLTRQGRGITGAVHVVPTETQVKAMAAYREFGKVGLLYSTTEPNSRAIAAEMDALCAATHRTAIHRHFLLDASGRPSAEGLERLVGELREEGAEWFYLVPDTFLGTVYDRVIPASIAHRLPTFGATELAVRQYSALTGLISRYRSVGRLAAVQAEAILYQGTPAGEIPIETLKRFALLVNLHTARALGGFYPPIEMLNYADVISRAPQPMGRIG</sequence>
<evidence type="ECO:0000313" key="3">
    <source>
        <dbReference type="EMBL" id="MBB6083523.1"/>
    </source>
</evidence>
<feature type="signal peptide" evidence="1">
    <location>
        <begin position="1"/>
        <end position="34"/>
    </location>
</feature>
<proteinExistence type="predicted"/>
<feature type="domain" description="Cyclic nucleotide-binding" evidence="2">
    <location>
        <begin position="150"/>
        <end position="205"/>
    </location>
</feature>
<accession>A0A7W9WNG2</accession>
<gene>
    <name evidence="3" type="ORF">HNR28_001561</name>
</gene>
<feature type="chain" id="PRO_5031012868" evidence="1">
    <location>
        <begin position="35"/>
        <end position="353"/>
    </location>
</feature>
<dbReference type="PROSITE" id="PS51318">
    <property type="entry name" value="TAT"/>
    <property type="match status" value="1"/>
</dbReference>
<dbReference type="PANTHER" id="PTHR35271">
    <property type="entry name" value="ABC TRANSPORTER, SUBSTRATE-BINDING LIPOPROTEIN-RELATED"/>
    <property type="match status" value="1"/>
</dbReference>